<evidence type="ECO:0000259" key="2">
    <source>
        <dbReference type="Pfam" id="PF00582"/>
    </source>
</evidence>
<dbReference type="SUPFAM" id="SSF52402">
    <property type="entry name" value="Adenine nucleotide alpha hydrolases-like"/>
    <property type="match status" value="2"/>
</dbReference>
<sequence length="291" mass="31275">MAIERSLTMAFKDILFQLDSYPEPTPEAVIERGVWWARRLQATLTALAIDIQIPVHSNKVADYLIGLTDLARAEEAKSHRQGQDVLAMAAACALRAEVEFLTQTHRAHLYDVGDHVARMARTRDLCIVPLGGRFDEQQGVVRTVVFGSGRPTLILGETAVAARTSGCARVVVAWDGGASAARALADSLPVLALAESVTVLTISGDKPGVDDRTGLDVVRHLRSHGITAQAKALASDHGSAGTVIERYVQQIDADLLVMGAYGHARLRDFVLGGATEHLLHTPPTALWMAHA</sequence>
<proteinExistence type="inferred from homology"/>
<dbReference type="STRING" id="366602.Caul_2454"/>
<dbReference type="KEGG" id="cak:Caul_2454"/>
<evidence type="ECO:0000313" key="3">
    <source>
        <dbReference type="EMBL" id="ABZ71581.1"/>
    </source>
</evidence>
<evidence type="ECO:0000256" key="1">
    <source>
        <dbReference type="ARBA" id="ARBA00008791"/>
    </source>
</evidence>
<dbReference type="HOGENOM" id="CLU_049301_5_2_5"/>
<comment type="similarity">
    <text evidence="1">Belongs to the universal stress protein A family.</text>
</comment>
<dbReference type="AlphaFoldDB" id="B0SVW3"/>
<name>B0SVW3_CAUSK</name>
<dbReference type="PRINTS" id="PR01438">
    <property type="entry name" value="UNVRSLSTRESS"/>
</dbReference>
<gene>
    <name evidence="3" type="ordered locus">Caul_2454</name>
</gene>
<accession>B0SVW3</accession>
<dbReference type="CDD" id="cd00293">
    <property type="entry name" value="USP-like"/>
    <property type="match status" value="1"/>
</dbReference>
<reference evidence="3" key="1">
    <citation type="submission" date="2008-01" db="EMBL/GenBank/DDBJ databases">
        <title>Complete sequence of chromosome of Caulobacter sp. K31.</title>
        <authorList>
            <consortium name="US DOE Joint Genome Institute"/>
            <person name="Copeland A."/>
            <person name="Lucas S."/>
            <person name="Lapidus A."/>
            <person name="Barry K."/>
            <person name="Glavina del Rio T."/>
            <person name="Dalin E."/>
            <person name="Tice H."/>
            <person name="Pitluck S."/>
            <person name="Bruce D."/>
            <person name="Goodwin L."/>
            <person name="Thompson L.S."/>
            <person name="Brettin T."/>
            <person name="Detter J.C."/>
            <person name="Han C."/>
            <person name="Schmutz J."/>
            <person name="Larimer F."/>
            <person name="Land M."/>
            <person name="Hauser L."/>
            <person name="Kyrpides N."/>
            <person name="Kim E."/>
            <person name="Stephens C."/>
            <person name="Richardson P."/>
        </authorList>
    </citation>
    <scope>NUCLEOTIDE SEQUENCE [LARGE SCALE GENOMIC DNA]</scope>
    <source>
        <strain evidence="3">K31</strain>
    </source>
</reference>
<dbReference type="EMBL" id="CP000927">
    <property type="protein sequence ID" value="ABZ71581.1"/>
    <property type="molecule type" value="Genomic_DNA"/>
</dbReference>
<dbReference type="InterPro" id="IPR006016">
    <property type="entry name" value="UspA"/>
</dbReference>
<dbReference type="Pfam" id="PF00582">
    <property type="entry name" value="Usp"/>
    <property type="match status" value="1"/>
</dbReference>
<dbReference type="eggNOG" id="COG0589">
    <property type="taxonomic scope" value="Bacteria"/>
</dbReference>
<feature type="domain" description="UspA" evidence="2">
    <location>
        <begin position="228"/>
        <end position="288"/>
    </location>
</feature>
<organism evidence="3">
    <name type="scientific">Caulobacter sp. (strain K31)</name>
    <dbReference type="NCBI Taxonomy" id="366602"/>
    <lineage>
        <taxon>Bacteria</taxon>
        <taxon>Pseudomonadati</taxon>
        <taxon>Pseudomonadota</taxon>
        <taxon>Alphaproteobacteria</taxon>
        <taxon>Caulobacterales</taxon>
        <taxon>Caulobacteraceae</taxon>
        <taxon>Caulobacter</taxon>
    </lineage>
</organism>
<dbReference type="Gene3D" id="3.40.50.12370">
    <property type="match status" value="1"/>
</dbReference>
<dbReference type="InterPro" id="IPR006015">
    <property type="entry name" value="Universal_stress_UspA"/>
</dbReference>
<protein>
    <submittedName>
        <fullName evidence="3">UspA domain protein</fullName>
    </submittedName>
</protein>